<dbReference type="SMART" id="SM00935">
    <property type="entry name" value="OmpH"/>
    <property type="match status" value="1"/>
</dbReference>
<evidence type="ECO:0000313" key="4">
    <source>
        <dbReference type="EMBL" id="MBO8432776.1"/>
    </source>
</evidence>
<reference evidence="4" key="2">
    <citation type="journal article" date="2021" name="PeerJ">
        <title>Extensive microbial diversity within the chicken gut microbiome revealed by metagenomics and culture.</title>
        <authorList>
            <person name="Gilroy R."/>
            <person name="Ravi A."/>
            <person name="Getino M."/>
            <person name="Pursley I."/>
            <person name="Horton D.L."/>
            <person name="Alikhan N.F."/>
            <person name="Baker D."/>
            <person name="Gharbi K."/>
            <person name="Hall N."/>
            <person name="Watson M."/>
            <person name="Adriaenssens E.M."/>
            <person name="Foster-Nyarko E."/>
            <person name="Jarju S."/>
            <person name="Secka A."/>
            <person name="Antonio M."/>
            <person name="Oren A."/>
            <person name="Chaudhuri R.R."/>
            <person name="La Ragione R."/>
            <person name="Hildebrand F."/>
            <person name="Pallen M.J."/>
        </authorList>
    </citation>
    <scope>NUCLEOTIDE SEQUENCE</scope>
    <source>
        <strain evidence="4">2889</strain>
    </source>
</reference>
<dbReference type="PANTHER" id="PTHR35089">
    <property type="entry name" value="CHAPERONE PROTEIN SKP"/>
    <property type="match status" value="1"/>
</dbReference>
<reference evidence="4" key="1">
    <citation type="submission" date="2020-10" db="EMBL/GenBank/DDBJ databases">
        <authorList>
            <person name="Gilroy R."/>
        </authorList>
    </citation>
    <scope>NUCLEOTIDE SEQUENCE</scope>
    <source>
        <strain evidence="4">2889</strain>
    </source>
</reference>
<evidence type="ECO:0000313" key="5">
    <source>
        <dbReference type="Proteomes" id="UP000823612"/>
    </source>
</evidence>
<dbReference type="Proteomes" id="UP000823612">
    <property type="component" value="Unassembled WGS sequence"/>
</dbReference>
<dbReference type="AlphaFoldDB" id="A0A9D9DSB8"/>
<dbReference type="Pfam" id="PF03938">
    <property type="entry name" value="OmpH"/>
    <property type="match status" value="1"/>
</dbReference>
<evidence type="ECO:0000256" key="2">
    <source>
        <dbReference type="ARBA" id="ARBA00022729"/>
    </source>
</evidence>
<protein>
    <submittedName>
        <fullName evidence="4">OmpH family outer membrane protein</fullName>
    </submittedName>
</protein>
<dbReference type="InterPro" id="IPR005632">
    <property type="entry name" value="Chaperone_Skp"/>
</dbReference>
<dbReference type="GO" id="GO:0050821">
    <property type="term" value="P:protein stabilization"/>
    <property type="evidence" value="ECO:0007669"/>
    <property type="project" value="TreeGrafter"/>
</dbReference>
<dbReference type="Gene3D" id="3.30.910.20">
    <property type="entry name" value="Skp domain"/>
    <property type="match status" value="1"/>
</dbReference>
<proteinExistence type="inferred from homology"/>
<evidence type="ECO:0000256" key="3">
    <source>
        <dbReference type="SAM" id="SignalP"/>
    </source>
</evidence>
<accession>A0A9D9DSB8</accession>
<dbReference type="InterPro" id="IPR024930">
    <property type="entry name" value="Skp_dom_sf"/>
</dbReference>
<dbReference type="SUPFAM" id="SSF111384">
    <property type="entry name" value="OmpH-like"/>
    <property type="match status" value="1"/>
</dbReference>
<keyword evidence="2 3" id="KW-0732">Signal</keyword>
<comment type="similarity">
    <text evidence="1">Belongs to the Skp family.</text>
</comment>
<dbReference type="PANTHER" id="PTHR35089:SF1">
    <property type="entry name" value="CHAPERONE PROTEIN SKP"/>
    <property type="match status" value="1"/>
</dbReference>
<sequence>MRYNFLKISLLSLACGLLATACASKDGNAPTPVSSVSSAAVPSASGTELRIAIVNMDSINNGFQMVADIQRELASTEEKLSKDIQDQGSRWQKDYDNYLQVGATMTLNEQHRKEDELTRRQQELATLQQTYANQIVSLQAQRLQEVTDYILAYIEEYNQDGRYSLILSSGNMSGVLYRASTMDITSDILNGLNQKYAAEKAKK</sequence>
<gene>
    <name evidence="4" type="ORF">IAB08_05735</name>
</gene>
<comment type="caution">
    <text evidence="4">The sequence shown here is derived from an EMBL/GenBank/DDBJ whole genome shotgun (WGS) entry which is preliminary data.</text>
</comment>
<evidence type="ECO:0000256" key="1">
    <source>
        <dbReference type="ARBA" id="ARBA00009091"/>
    </source>
</evidence>
<dbReference type="GO" id="GO:0005829">
    <property type="term" value="C:cytosol"/>
    <property type="evidence" value="ECO:0007669"/>
    <property type="project" value="TreeGrafter"/>
</dbReference>
<dbReference type="PROSITE" id="PS51257">
    <property type="entry name" value="PROKAR_LIPOPROTEIN"/>
    <property type="match status" value="1"/>
</dbReference>
<feature type="chain" id="PRO_5038811685" evidence="3">
    <location>
        <begin position="24"/>
        <end position="203"/>
    </location>
</feature>
<name>A0A9D9DSB8_9BACT</name>
<organism evidence="4 5">
    <name type="scientific">Candidatus Pullibacteroides excrementavium</name>
    <dbReference type="NCBI Taxonomy" id="2840905"/>
    <lineage>
        <taxon>Bacteria</taxon>
        <taxon>Pseudomonadati</taxon>
        <taxon>Bacteroidota</taxon>
        <taxon>Bacteroidia</taxon>
        <taxon>Bacteroidales</taxon>
        <taxon>Candidatus Pullibacteroides</taxon>
    </lineage>
</organism>
<dbReference type="EMBL" id="JADIMZ010000087">
    <property type="protein sequence ID" value="MBO8432776.1"/>
    <property type="molecule type" value="Genomic_DNA"/>
</dbReference>
<feature type="signal peptide" evidence="3">
    <location>
        <begin position="1"/>
        <end position="23"/>
    </location>
</feature>
<dbReference type="GO" id="GO:0051082">
    <property type="term" value="F:unfolded protein binding"/>
    <property type="evidence" value="ECO:0007669"/>
    <property type="project" value="InterPro"/>
</dbReference>